<reference evidence="1" key="1">
    <citation type="submission" date="2020-05" db="EMBL/GenBank/DDBJ databases">
        <title>Mycena genomes resolve the evolution of fungal bioluminescence.</title>
        <authorList>
            <person name="Tsai I.J."/>
        </authorList>
    </citation>
    <scope>NUCLEOTIDE SEQUENCE</scope>
    <source>
        <strain evidence="1">CCC161011</strain>
    </source>
</reference>
<evidence type="ECO:0000313" key="2">
    <source>
        <dbReference type="Proteomes" id="UP000620124"/>
    </source>
</evidence>
<organism evidence="1 2">
    <name type="scientific">Mycena venus</name>
    <dbReference type="NCBI Taxonomy" id="2733690"/>
    <lineage>
        <taxon>Eukaryota</taxon>
        <taxon>Fungi</taxon>
        <taxon>Dikarya</taxon>
        <taxon>Basidiomycota</taxon>
        <taxon>Agaricomycotina</taxon>
        <taxon>Agaricomycetes</taxon>
        <taxon>Agaricomycetidae</taxon>
        <taxon>Agaricales</taxon>
        <taxon>Marasmiineae</taxon>
        <taxon>Mycenaceae</taxon>
        <taxon>Mycena</taxon>
    </lineage>
</organism>
<comment type="caution">
    <text evidence="1">The sequence shown here is derived from an EMBL/GenBank/DDBJ whole genome shotgun (WGS) entry which is preliminary data.</text>
</comment>
<keyword evidence="2" id="KW-1185">Reference proteome</keyword>
<gene>
    <name evidence="1" type="ORF">MVEN_00195300</name>
</gene>
<name>A0A8H6Z2J5_9AGAR</name>
<dbReference type="AlphaFoldDB" id="A0A8H6Z2J5"/>
<proteinExistence type="predicted"/>
<accession>A0A8H6Z2J5</accession>
<protein>
    <submittedName>
        <fullName evidence="1">Uncharacterized protein</fullName>
    </submittedName>
</protein>
<evidence type="ECO:0000313" key="1">
    <source>
        <dbReference type="EMBL" id="KAF7368706.1"/>
    </source>
</evidence>
<dbReference type="Proteomes" id="UP000620124">
    <property type="component" value="Unassembled WGS sequence"/>
</dbReference>
<sequence length="56" mass="6485">MILAEIILEMILEEMILKMILEEMILEEMILKMIPEMIPDHCTSQVAKVVLGVRDT</sequence>
<dbReference type="EMBL" id="JACAZI010000002">
    <property type="protein sequence ID" value="KAF7368706.1"/>
    <property type="molecule type" value="Genomic_DNA"/>
</dbReference>